<dbReference type="EMBL" id="PSNX01000016">
    <property type="protein sequence ID" value="PPE65103.1"/>
    <property type="molecule type" value="Genomic_DNA"/>
</dbReference>
<evidence type="ECO:0000313" key="3">
    <source>
        <dbReference type="Proteomes" id="UP000238605"/>
    </source>
</evidence>
<dbReference type="Proteomes" id="UP000238605">
    <property type="component" value="Unassembled WGS sequence"/>
</dbReference>
<protein>
    <submittedName>
        <fullName evidence="2">DUF1049 domain-containing protein</fullName>
    </submittedName>
</protein>
<comment type="caution">
    <text evidence="2">The sequence shown here is derived from an EMBL/GenBank/DDBJ whole genome shotgun (WGS) entry which is preliminary data.</text>
</comment>
<dbReference type="RefSeq" id="WP_104303719.1">
    <property type="nucleotide sequence ID" value="NZ_PSNX01000016.1"/>
</dbReference>
<evidence type="ECO:0000256" key="1">
    <source>
        <dbReference type="SAM" id="Phobius"/>
    </source>
</evidence>
<reference evidence="2 3" key="1">
    <citation type="submission" date="2018-02" db="EMBL/GenBank/DDBJ databases">
        <title>Reclassifiation of [Polyangium] brachysporum DSM 7029 as Guopingzhaonella breviflexa gen. nov., sp. nov., a member of the family Comamonadaceae.</title>
        <authorList>
            <person name="Tang B."/>
        </authorList>
    </citation>
    <scope>NUCLEOTIDE SEQUENCE [LARGE SCALE GENOMIC DNA]</scope>
    <source>
        <strain evidence="2 3">BCRC 80649</strain>
    </source>
</reference>
<keyword evidence="3" id="KW-1185">Reference proteome</keyword>
<dbReference type="OrthoDB" id="8667004at2"/>
<keyword evidence="1" id="KW-1133">Transmembrane helix</keyword>
<sequence>MRYVYIALIVMATAAVLLFKVQNLEVVTVSFLNLSFSMPVSLLVMAIYVLGMFTGGALWSLLRSWFAKARTRA</sequence>
<proteinExistence type="predicted"/>
<name>A0A2S5SQV8_9BURK</name>
<dbReference type="AlphaFoldDB" id="A0A2S5SQV8"/>
<evidence type="ECO:0000313" key="2">
    <source>
        <dbReference type="EMBL" id="PPE65103.1"/>
    </source>
</evidence>
<keyword evidence="1" id="KW-0472">Membrane</keyword>
<feature type="transmembrane region" description="Helical" evidence="1">
    <location>
        <begin position="39"/>
        <end position="62"/>
    </location>
</feature>
<keyword evidence="1" id="KW-0812">Transmembrane</keyword>
<organism evidence="2 3">
    <name type="scientific">Caldimonas caldifontis</name>
    <dbReference type="NCBI Taxonomy" id="1452508"/>
    <lineage>
        <taxon>Bacteria</taxon>
        <taxon>Pseudomonadati</taxon>
        <taxon>Pseudomonadota</taxon>
        <taxon>Betaproteobacteria</taxon>
        <taxon>Burkholderiales</taxon>
        <taxon>Sphaerotilaceae</taxon>
        <taxon>Caldimonas</taxon>
    </lineage>
</organism>
<gene>
    <name evidence="2" type="ORF">C1704_15895</name>
</gene>
<accession>A0A2S5SQV8</accession>